<gene>
    <name evidence="3" type="ORF">FSC37_05570</name>
</gene>
<feature type="compositionally biased region" description="Basic and acidic residues" evidence="1">
    <location>
        <begin position="96"/>
        <end position="112"/>
    </location>
</feature>
<dbReference type="GO" id="GO:0015628">
    <property type="term" value="P:protein secretion by the type II secretion system"/>
    <property type="evidence" value="ECO:0007669"/>
    <property type="project" value="TreeGrafter"/>
</dbReference>
<keyword evidence="2" id="KW-0732">Signal</keyword>
<dbReference type="Gene3D" id="1.10.150.320">
    <property type="entry name" value="Photosystem II 12 kDa extrinsic protein"/>
    <property type="match status" value="1"/>
</dbReference>
<dbReference type="InterPro" id="IPR010994">
    <property type="entry name" value="RuvA_2-like"/>
</dbReference>
<evidence type="ECO:0000313" key="4">
    <source>
        <dbReference type="Proteomes" id="UP000321832"/>
    </source>
</evidence>
<dbReference type="PANTHER" id="PTHR21180:SF32">
    <property type="entry name" value="ENDONUCLEASE_EXONUCLEASE_PHOSPHATASE FAMILY DOMAIN-CONTAINING PROTEIN 1"/>
    <property type="match status" value="1"/>
</dbReference>
<dbReference type="Pfam" id="PF12836">
    <property type="entry name" value="HHH_3"/>
    <property type="match status" value="1"/>
</dbReference>
<evidence type="ECO:0008006" key="5">
    <source>
        <dbReference type="Google" id="ProtNLM"/>
    </source>
</evidence>
<feature type="chain" id="PRO_5022705242" description="Helix-hairpin-helix domain-containing protein" evidence="2">
    <location>
        <begin position="20"/>
        <end position="112"/>
    </location>
</feature>
<evidence type="ECO:0000256" key="2">
    <source>
        <dbReference type="SAM" id="SignalP"/>
    </source>
</evidence>
<reference evidence="3 4" key="1">
    <citation type="submission" date="2019-08" db="EMBL/GenBank/DDBJ databases">
        <authorList>
            <person name="Khan S.A."/>
            <person name="Jeon C.O."/>
            <person name="Jeong S.E."/>
        </authorList>
    </citation>
    <scope>NUCLEOTIDE SEQUENCE [LARGE SCALE GENOMIC DNA]</scope>
    <source>
        <strain evidence="4">IMCC1728</strain>
    </source>
</reference>
<proteinExistence type="predicted"/>
<keyword evidence="4" id="KW-1185">Reference proteome</keyword>
<evidence type="ECO:0000256" key="1">
    <source>
        <dbReference type="SAM" id="MobiDB-lite"/>
    </source>
</evidence>
<name>A0A5C6U194_9BURK</name>
<feature type="signal peptide" evidence="2">
    <location>
        <begin position="1"/>
        <end position="19"/>
    </location>
</feature>
<organism evidence="3 4">
    <name type="scientific">Piscinibacter aquaticus</name>
    <dbReference type="NCBI Taxonomy" id="392597"/>
    <lineage>
        <taxon>Bacteria</taxon>
        <taxon>Pseudomonadati</taxon>
        <taxon>Pseudomonadota</taxon>
        <taxon>Betaproteobacteria</taxon>
        <taxon>Burkholderiales</taxon>
        <taxon>Sphaerotilaceae</taxon>
        <taxon>Piscinibacter</taxon>
    </lineage>
</organism>
<accession>A0A5C6U194</accession>
<sequence>MFKFITAAVLALASAAAFAATDVNKASQAELEAVKGIGPSMATRILEARKTGSFNNWADLQGRVKGVGDGNARKFSADGLTVNGQAYSAAAAPAKAKAEKAPKKAAEPKVKS</sequence>
<dbReference type="InterPro" id="IPR051675">
    <property type="entry name" value="Endo/Exo/Phosphatase_dom_1"/>
</dbReference>
<dbReference type="EMBL" id="VOPW01000001">
    <property type="protein sequence ID" value="TXC65711.1"/>
    <property type="molecule type" value="Genomic_DNA"/>
</dbReference>
<dbReference type="GO" id="GO:0015627">
    <property type="term" value="C:type II protein secretion system complex"/>
    <property type="evidence" value="ECO:0007669"/>
    <property type="project" value="TreeGrafter"/>
</dbReference>
<dbReference type="AlphaFoldDB" id="A0A5C6U194"/>
<dbReference type="PANTHER" id="PTHR21180">
    <property type="entry name" value="ENDONUCLEASE/EXONUCLEASE/PHOSPHATASE FAMILY DOMAIN-CONTAINING PROTEIN 1"/>
    <property type="match status" value="1"/>
</dbReference>
<comment type="caution">
    <text evidence="3">The sequence shown here is derived from an EMBL/GenBank/DDBJ whole genome shotgun (WGS) entry which is preliminary data.</text>
</comment>
<evidence type="ECO:0000313" key="3">
    <source>
        <dbReference type="EMBL" id="TXC65711.1"/>
    </source>
</evidence>
<dbReference type="SUPFAM" id="SSF47781">
    <property type="entry name" value="RuvA domain 2-like"/>
    <property type="match status" value="1"/>
</dbReference>
<feature type="region of interest" description="Disordered" evidence="1">
    <location>
        <begin position="91"/>
        <end position="112"/>
    </location>
</feature>
<dbReference type="Proteomes" id="UP000321832">
    <property type="component" value="Unassembled WGS sequence"/>
</dbReference>
<protein>
    <recommendedName>
        <fullName evidence="5">Helix-hairpin-helix domain-containing protein</fullName>
    </recommendedName>
</protein>